<name>A0ABQ3HLT6_9ACTN</name>
<keyword evidence="2" id="KW-0808">Transferase</keyword>
<dbReference type="GO" id="GO:0016740">
    <property type="term" value="F:transferase activity"/>
    <property type="evidence" value="ECO:0007669"/>
    <property type="project" value="UniProtKB-KW"/>
</dbReference>
<dbReference type="Proteomes" id="UP000597341">
    <property type="component" value="Unassembled WGS sequence"/>
</dbReference>
<sequence length="336" mass="35625">MVSRIAAPETLVVDPSRQADVVVICVTYNSASVVQALLAALPAALSGVDSCRVVFIDNDSTDGTSAVIRAIAPWAVVIPAGGNDGYAAGINIALRAHPARRATYVLNPDTIPSPSSVRLLLQALELSPSVGAAVPRTLDPDGSLRRSLRREPTVLRALAEAIVGGSWASRFSPLGEIVGDPCLYADGAVADWATGAALFLSRSAIDAVGEWDERFFLYSEETDYCLRLRDAGFCLRLVDDAVVVHQGGAQTTSPALWALSAVNRTRLYRKRHGRVSSAMYWSAVLINEGLRALTGSRHRAAVRALLALGPNRPGTESTLALLTEARLSGIPAPAHR</sequence>
<dbReference type="InterPro" id="IPR029044">
    <property type="entry name" value="Nucleotide-diphossugar_trans"/>
</dbReference>
<dbReference type="Gene3D" id="3.90.550.10">
    <property type="entry name" value="Spore Coat Polysaccharide Biosynthesis Protein SpsA, Chain A"/>
    <property type="match status" value="1"/>
</dbReference>
<reference evidence="3" key="1">
    <citation type="journal article" date="2019" name="Int. J. Syst. Evol. Microbiol.">
        <title>The Global Catalogue of Microorganisms (GCM) 10K type strain sequencing project: providing services to taxonomists for standard genome sequencing and annotation.</title>
        <authorList>
            <consortium name="The Broad Institute Genomics Platform"/>
            <consortium name="The Broad Institute Genome Sequencing Center for Infectious Disease"/>
            <person name="Wu L."/>
            <person name="Ma J."/>
        </authorList>
    </citation>
    <scope>NUCLEOTIDE SEQUENCE [LARGE SCALE GENOMIC DNA]</scope>
    <source>
        <strain evidence="3">CGMCC 1.12791</strain>
    </source>
</reference>
<dbReference type="PANTHER" id="PTHR43179:SF7">
    <property type="entry name" value="RHAMNOSYLTRANSFERASE WBBL"/>
    <property type="match status" value="1"/>
</dbReference>
<proteinExistence type="predicted"/>
<dbReference type="InterPro" id="IPR001173">
    <property type="entry name" value="Glyco_trans_2-like"/>
</dbReference>
<protein>
    <submittedName>
        <fullName evidence="2">Glycosyl transferase</fullName>
    </submittedName>
</protein>
<dbReference type="EMBL" id="BNAD01000008">
    <property type="protein sequence ID" value="GHE18201.1"/>
    <property type="molecule type" value="Genomic_DNA"/>
</dbReference>
<dbReference type="Pfam" id="PF00535">
    <property type="entry name" value="Glycos_transf_2"/>
    <property type="match status" value="1"/>
</dbReference>
<dbReference type="PANTHER" id="PTHR43179">
    <property type="entry name" value="RHAMNOSYLTRANSFERASE WBBL"/>
    <property type="match status" value="1"/>
</dbReference>
<evidence type="ECO:0000313" key="3">
    <source>
        <dbReference type="Proteomes" id="UP000597341"/>
    </source>
</evidence>
<gene>
    <name evidence="2" type="ORF">GCM10011376_28110</name>
</gene>
<accession>A0ABQ3HLT6</accession>
<evidence type="ECO:0000259" key="1">
    <source>
        <dbReference type="Pfam" id="PF00535"/>
    </source>
</evidence>
<feature type="domain" description="Glycosyltransferase 2-like" evidence="1">
    <location>
        <begin position="23"/>
        <end position="150"/>
    </location>
</feature>
<keyword evidence="3" id="KW-1185">Reference proteome</keyword>
<organism evidence="2 3">
    <name type="scientific">Nocardioides flavus</name>
    <name type="common">ex Wang et al. 2016</name>
    <dbReference type="NCBI Taxonomy" id="2058780"/>
    <lineage>
        <taxon>Bacteria</taxon>
        <taxon>Bacillati</taxon>
        <taxon>Actinomycetota</taxon>
        <taxon>Actinomycetes</taxon>
        <taxon>Propionibacteriales</taxon>
        <taxon>Nocardioidaceae</taxon>
        <taxon>Nocardioides</taxon>
    </lineage>
</organism>
<evidence type="ECO:0000313" key="2">
    <source>
        <dbReference type="EMBL" id="GHE18201.1"/>
    </source>
</evidence>
<comment type="caution">
    <text evidence="2">The sequence shown here is derived from an EMBL/GenBank/DDBJ whole genome shotgun (WGS) entry which is preliminary data.</text>
</comment>
<dbReference type="SUPFAM" id="SSF53448">
    <property type="entry name" value="Nucleotide-diphospho-sugar transferases"/>
    <property type="match status" value="1"/>
</dbReference>